<dbReference type="Pfam" id="PF00106">
    <property type="entry name" value="adh_short"/>
    <property type="match status" value="1"/>
</dbReference>
<accession>A0A8B8FDC4</accession>
<name>A0A8B8FDC4_9HEMI</name>
<keyword evidence="4" id="KW-1185">Reference proteome</keyword>
<dbReference type="InterPro" id="IPR002347">
    <property type="entry name" value="SDR_fam"/>
</dbReference>
<gene>
    <name evidence="5" type="primary">LOC112682272</name>
</gene>
<dbReference type="PRINTS" id="PR00080">
    <property type="entry name" value="SDRFAMILY"/>
</dbReference>
<comment type="similarity">
    <text evidence="1 3">Belongs to the short-chain dehydrogenases/reductases (SDR) family.</text>
</comment>
<sequence length="251" mass="28087">MDKWIGKVAIVTGASSGIGEETCKQLVEKGMIVVGFARREDRLQELQKKLKENFYYVKVNLCSEENILEAFRWVKSTLKSVDVLINNAGVFKMNDLLGKTEDWKIMFETNVIGLNICSREAVNIMKELKINGHIININSIAGHFIIPIKDASFYSSTKFSVTAITEYLRMLMCSQNLPIRVTSISPGLVMTEMAEQFIPQNSGENEALLPIDIADAILFVLSAPQRVNVSEITVRPSSEKIIHDGMNILSN</sequence>
<dbReference type="OrthoDB" id="1933717at2759"/>
<dbReference type="PRINTS" id="PR00081">
    <property type="entry name" value="GDHRDH"/>
</dbReference>
<dbReference type="PANTHER" id="PTHR43115:SF4">
    <property type="entry name" value="DEHYDROGENASE_REDUCTASE SDR FAMILY MEMBER 11"/>
    <property type="match status" value="1"/>
</dbReference>
<dbReference type="RefSeq" id="XP_025408596.1">
    <property type="nucleotide sequence ID" value="XM_025552811.1"/>
</dbReference>
<keyword evidence="2" id="KW-0560">Oxidoreductase</keyword>
<dbReference type="Gene3D" id="3.40.50.720">
    <property type="entry name" value="NAD(P)-binding Rossmann-like Domain"/>
    <property type="match status" value="1"/>
</dbReference>
<evidence type="ECO:0000256" key="1">
    <source>
        <dbReference type="ARBA" id="ARBA00006484"/>
    </source>
</evidence>
<protein>
    <submittedName>
        <fullName evidence="5">Farnesol dehydrogenase-like</fullName>
    </submittedName>
</protein>
<dbReference type="InterPro" id="IPR036291">
    <property type="entry name" value="NAD(P)-bd_dom_sf"/>
</dbReference>
<evidence type="ECO:0000256" key="2">
    <source>
        <dbReference type="ARBA" id="ARBA00023002"/>
    </source>
</evidence>
<reference evidence="5" key="1">
    <citation type="submission" date="2025-08" db="UniProtKB">
        <authorList>
            <consortium name="RefSeq"/>
        </authorList>
    </citation>
    <scope>IDENTIFICATION</scope>
    <source>
        <tissue evidence="5">Whole body</tissue>
    </source>
</reference>
<evidence type="ECO:0000313" key="5">
    <source>
        <dbReference type="RefSeq" id="XP_025408596.1"/>
    </source>
</evidence>
<dbReference type="FunFam" id="3.40.50.720:FF:000047">
    <property type="entry name" value="NADP-dependent L-serine/L-allo-threonine dehydrogenase"/>
    <property type="match status" value="1"/>
</dbReference>
<dbReference type="AlphaFoldDB" id="A0A8B8FDC4"/>
<dbReference type="SUPFAM" id="SSF51735">
    <property type="entry name" value="NAD(P)-binding Rossmann-fold domains"/>
    <property type="match status" value="1"/>
</dbReference>
<evidence type="ECO:0000313" key="4">
    <source>
        <dbReference type="Proteomes" id="UP000694846"/>
    </source>
</evidence>
<dbReference type="GO" id="GO:0016616">
    <property type="term" value="F:oxidoreductase activity, acting on the CH-OH group of donors, NAD or NADP as acceptor"/>
    <property type="evidence" value="ECO:0007669"/>
    <property type="project" value="UniProtKB-ARBA"/>
</dbReference>
<evidence type="ECO:0000256" key="3">
    <source>
        <dbReference type="RuleBase" id="RU000363"/>
    </source>
</evidence>
<dbReference type="GeneID" id="112682272"/>
<organism evidence="4 5">
    <name type="scientific">Sipha flava</name>
    <name type="common">yellow sugarcane aphid</name>
    <dbReference type="NCBI Taxonomy" id="143950"/>
    <lineage>
        <taxon>Eukaryota</taxon>
        <taxon>Metazoa</taxon>
        <taxon>Ecdysozoa</taxon>
        <taxon>Arthropoda</taxon>
        <taxon>Hexapoda</taxon>
        <taxon>Insecta</taxon>
        <taxon>Pterygota</taxon>
        <taxon>Neoptera</taxon>
        <taxon>Paraneoptera</taxon>
        <taxon>Hemiptera</taxon>
        <taxon>Sternorrhyncha</taxon>
        <taxon>Aphidomorpha</taxon>
        <taxon>Aphidoidea</taxon>
        <taxon>Aphididae</taxon>
        <taxon>Sipha</taxon>
    </lineage>
</organism>
<dbReference type="Proteomes" id="UP000694846">
    <property type="component" value="Unplaced"/>
</dbReference>
<proteinExistence type="inferred from homology"/>
<dbReference type="PANTHER" id="PTHR43115">
    <property type="entry name" value="DEHYDROGENASE/REDUCTASE SDR FAMILY MEMBER 11"/>
    <property type="match status" value="1"/>
</dbReference>